<dbReference type="EMBL" id="AP019559">
    <property type="protein sequence ID" value="BBJ33779.1"/>
    <property type="molecule type" value="Genomic_DNA"/>
</dbReference>
<evidence type="ECO:0008006" key="4">
    <source>
        <dbReference type="Google" id="ProtNLM"/>
    </source>
</evidence>
<accession>A0A494WI13</accession>
<keyword evidence="3" id="KW-1185">Reference proteome</keyword>
<keyword evidence="1" id="KW-1133">Transmembrane helix</keyword>
<protein>
    <recommendedName>
        <fullName evidence="4">A1 protein</fullName>
    </recommendedName>
</protein>
<gene>
    <name evidence="2" type="ORF">E0157_005</name>
</gene>
<sequence length="81" mass="9042">MGNIPHYNFPLTGVIKMIFYPTESLILGLFIMAASLLFAYFQNDLDSYYFKRKSKLAKRLGLICFIAAVACGVSSSLIPLN</sequence>
<evidence type="ECO:0000313" key="2">
    <source>
        <dbReference type="EMBL" id="BBJ33779.1"/>
    </source>
</evidence>
<keyword evidence="1" id="KW-0472">Membrane</keyword>
<evidence type="ECO:0000313" key="3">
    <source>
        <dbReference type="Proteomes" id="UP000294925"/>
    </source>
</evidence>
<organism evidence="2 3">
    <name type="scientific">Escherichia phage SP15</name>
    <dbReference type="NCBI Taxonomy" id="2184265"/>
    <lineage>
        <taxon>Viruses</taxon>
        <taxon>Duplodnaviria</taxon>
        <taxon>Heunggongvirae</taxon>
        <taxon>Uroviricota</taxon>
        <taxon>Caudoviricetes</taxon>
        <taxon>Demerecviridae</taxon>
        <taxon>Markadamsvirinae</taxon>
        <taxon>Tequintavirus</taxon>
        <taxon>Tequintavirus SP15</taxon>
    </lineage>
</organism>
<keyword evidence="1" id="KW-0812">Transmembrane</keyword>
<feature type="transmembrane region" description="Helical" evidence="1">
    <location>
        <begin position="60"/>
        <end position="80"/>
    </location>
</feature>
<dbReference type="Proteomes" id="UP000294925">
    <property type="component" value="Segment"/>
</dbReference>
<evidence type="ECO:0000256" key="1">
    <source>
        <dbReference type="SAM" id="Phobius"/>
    </source>
</evidence>
<name>A0A494WI13_9CAUD</name>
<proteinExistence type="predicted"/>
<feature type="transmembrane region" description="Helical" evidence="1">
    <location>
        <begin position="18"/>
        <end position="40"/>
    </location>
</feature>
<reference evidence="2 3" key="1">
    <citation type="submission" date="2019-04" db="EMBL/GenBank/DDBJ databases">
        <title>Whole genome analysis of Escherichia phage E0157.</title>
        <authorList>
            <person name="Sato K."/>
            <person name="Ohishi K."/>
            <person name="Azam A.H."/>
            <person name="Miyanaga K."/>
            <person name="Tanji Y."/>
        </authorList>
    </citation>
    <scope>NUCLEOTIDE SEQUENCE [LARGE SCALE GENOMIC DNA]</scope>
    <source>
        <strain evidence="2 3">SP15</strain>
    </source>
</reference>